<evidence type="ECO:0000256" key="5">
    <source>
        <dbReference type="ARBA" id="ARBA00022801"/>
    </source>
</evidence>
<evidence type="ECO:0000313" key="8">
    <source>
        <dbReference type="EMBL" id="OAD20355.1"/>
    </source>
</evidence>
<sequence>MTKRNPKPPPIQRVLTRTPKAADEIRTWKQSDEKKYLKIRKMCEEMRIDPKKGTGKPEPLKHDFTGYWSRRIDRENRCL</sequence>
<evidence type="ECO:0000256" key="2">
    <source>
        <dbReference type="ARBA" id="ARBA00022649"/>
    </source>
</evidence>
<accession>A0A176RX90</accession>
<gene>
    <name evidence="8" type="ORF">THIOM_003950</name>
</gene>
<dbReference type="Proteomes" id="UP000076962">
    <property type="component" value="Unassembled WGS sequence"/>
</dbReference>
<keyword evidence="3" id="KW-0540">Nuclease</keyword>
<keyword evidence="5 8" id="KW-0378">Hydrolase</keyword>
<dbReference type="PANTHER" id="PTHR38039:SF1">
    <property type="entry name" value="TOXIN YOEB"/>
    <property type="match status" value="1"/>
</dbReference>
<keyword evidence="9" id="KW-1185">Reference proteome</keyword>
<feature type="region of interest" description="Disordered" evidence="7">
    <location>
        <begin position="1"/>
        <end position="27"/>
    </location>
</feature>
<keyword evidence="2" id="KW-1277">Toxin-antitoxin system</keyword>
<proteinExistence type="inferred from homology"/>
<evidence type="ECO:0000256" key="6">
    <source>
        <dbReference type="ARBA" id="ARBA00030388"/>
    </source>
</evidence>
<dbReference type="SUPFAM" id="SSF143011">
    <property type="entry name" value="RelE-like"/>
    <property type="match status" value="1"/>
</dbReference>
<evidence type="ECO:0000313" key="9">
    <source>
        <dbReference type="Proteomes" id="UP000076962"/>
    </source>
</evidence>
<evidence type="ECO:0000256" key="3">
    <source>
        <dbReference type="ARBA" id="ARBA00022722"/>
    </source>
</evidence>
<dbReference type="EMBL" id="LUTY01002443">
    <property type="protein sequence ID" value="OAD20355.1"/>
    <property type="molecule type" value="Genomic_DNA"/>
</dbReference>
<dbReference type="GO" id="GO:0006401">
    <property type="term" value="P:RNA catabolic process"/>
    <property type="evidence" value="ECO:0007669"/>
    <property type="project" value="InterPro"/>
</dbReference>
<dbReference type="Gene3D" id="3.30.2310.20">
    <property type="entry name" value="RelE-like"/>
    <property type="match status" value="1"/>
</dbReference>
<protein>
    <recommendedName>
        <fullName evidence="6">Putative mRNA interferase YoeB</fullName>
    </recommendedName>
</protein>
<dbReference type="GO" id="GO:0004519">
    <property type="term" value="F:endonuclease activity"/>
    <property type="evidence" value="ECO:0007669"/>
    <property type="project" value="UniProtKB-KW"/>
</dbReference>
<dbReference type="GO" id="GO:0016787">
    <property type="term" value="F:hydrolase activity"/>
    <property type="evidence" value="ECO:0007669"/>
    <property type="project" value="UniProtKB-KW"/>
</dbReference>
<dbReference type="PANTHER" id="PTHR38039">
    <property type="entry name" value="TOXIN YOEB"/>
    <property type="match status" value="1"/>
</dbReference>
<comment type="similarity">
    <text evidence="1">Belongs to the YoeB family.</text>
</comment>
<evidence type="ECO:0000256" key="7">
    <source>
        <dbReference type="SAM" id="MobiDB-lite"/>
    </source>
</evidence>
<reference evidence="8 9" key="1">
    <citation type="submission" date="2016-05" db="EMBL/GenBank/DDBJ databases">
        <title>Single-cell genome of chain-forming Candidatus Thiomargarita nelsonii and comparison to other large sulfur-oxidizing bacteria.</title>
        <authorList>
            <person name="Winkel M."/>
            <person name="Salman V."/>
            <person name="Woyke T."/>
            <person name="Schulz-Vogt H."/>
            <person name="Richter M."/>
            <person name="Flood B."/>
            <person name="Bailey J."/>
            <person name="Amann R."/>
            <person name="Mussmann M."/>
        </authorList>
    </citation>
    <scope>NUCLEOTIDE SEQUENCE [LARGE SCALE GENOMIC DNA]</scope>
    <source>
        <strain evidence="8 9">THI036</strain>
    </source>
</reference>
<dbReference type="InterPro" id="IPR009614">
    <property type="entry name" value="YoeB_toxin"/>
</dbReference>
<name>A0A176RX90_9GAMM</name>
<dbReference type="Pfam" id="PF06769">
    <property type="entry name" value="YoeB_toxin"/>
    <property type="match status" value="1"/>
</dbReference>
<keyword evidence="4" id="KW-0255">Endonuclease</keyword>
<evidence type="ECO:0000256" key="4">
    <source>
        <dbReference type="ARBA" id="ARBA00022759"/>
    </source>
</evidence>
<evidence type="ECO:0000256" key="1">
    <source>
        <dbReference type="ARBA" id="ARBA00008172"/>
    </source>
</evidence>
<comment type="caution">
    <text evidence="8">The sequence shown here is derived from an EMBL/GenBank/DDBJ whole genome shotgun (WGS) entry which is preliminary data.</text>
</comment>
<dbReference type="InterPro" id="IPR035093">
    <property type="entry name" value="RelE/ParE_toxin_dom_sf"/>
</dbReference>
<dbReference type="NCBIfam" id="TIGR02116">
    <property type="entry name" value="toxin_Txe_YoeB"/>
    <property type="match status" value="1"/>
</dbReference>
<dbReference type="AlphaFoldDB" id="A0A176RX90"/>
<organism evidence="8 9">
    <name type="scientific">Candidatus Thiomargarita nelsonii</name>
    <dbReference type="NCBI Taxonomy" id="1003181"/>
    <lineage>
        <taxon>Bacteria</taxon>
        <taxon>Pseudomonadati</taxon>
        <taxon>Pseudomonadota</taxon>
        <taxon>Gammaproteobacteria</taxon>
        <taxon>Thiotrichales</taxon>
        <taxon>Thiotrichaceae</taxon>
        <taxon>Thiomargarita</taxon>
    </lineage>
</organism>